<accession>A0A1Y1I3M5</accession>
<protein>
    <submittedName>
        <fullName evidence="1">Uncharacterized protein</fullName>
    </submittedName>
</protein>
<dbReference type="AlphaFoldDB" id="A0A1Y1I3M5"/>
<gene>
    <name evidence="1" type="ORF">KFL_002400060</name>
</gene>
<evidence type="ECO:0000313" key="2">
    <source>
        <dbReference type="Proteomes" id="UP000054558"/>
    </source>
</evidence>
<keyword evidence="2" id="KW-1185">Reference proteome</keyword>
<proteinExistence type="predicted"/>
<dbReference type="Proteomes" id="UP000054558">
    <property type="component" value="Unassembled WGS sequence"/>
</dbReference>
<evidence type="ECO:0000313" key="1">
    <source>
        <dbReference type="EMBL" id="GAQ85534.1"/>
    </source>
</evidence>
<dbReference type="EMBL" id="DF237189">
    <property type="protein sequence ID" value="GAQ85534.1"/>
    <property type="molecule type" value="Genomic_DNA"/>
</dbReference>
<sequence length="277" mass="30545">MNMFRNTPRLFLGEDVYDVLWGPTAGGTGGRNIAAAVGERRRAVALAKVQSQREKRARKGAPQGFVMPGHTVEADSAEGRGEDRVFNFAKLQLTDSYWNEDTRALFKALEYKDLRVFKWSFKSMYQKVSPAKRPALGDSGGGSSAGAEFPLVLCYDTSTLFEVHIIQLGGDTPGDDVVATLIKNPPGRHGKVDLHISGTRPDYACDTALQLGGQEVALKRKYSELSPALFALSTDWTKDIPLAHDVDSDVFCKKVLDNGNVVYVLRSMARKLRLHLR</sequence>
<organism evidence="1 2">
    <name type="scientific">Klebsormidium nitens</name>
    <name type="common">Green alga</name>
    <name type="synonym">Ulothrix nitens</name>
    <dbReference type="NCBI Taxonomy" id="105231"/>
    <lineage>
        <taxon>Eukaryota</taxon>
        <taxon>Viridiplantae</taxon>
        <taxon>Streptophyta</taxon>
        <taxon>Klebsormidiophyceae</taxon>
        <taxon>Klebsormidiales</taxon>
        <taxon>Klebsormidiaceae</taxon>
        <taxon>Klebsormidium</taxon>
    </lineage>
</organism>
<name>A0A1Y1I3M5_KLENI</name>
<reference evidence="1 2" key="1">
    <citation type="journal article" date="2014" name="Nat. Commun.">
        <title>Klebsormidium flaccidum genome reveals primary factors for plant terrestrial adaptation.</title>
        <authorList>
            <person name="Hori K."/>
            <person name="Maruyama F."/>
            <person name="Fujisawa T."/>
            <person name="Togashi T."/>
            <person name="Yamamoto N."/>
            <person name="Seo M."/>
            <person name="Sato S."/>
            <person name="Yamada T."/>
            <person name="Mori H."/>
            <person name="Tajima N."/>
            <person name="Moriyama T."/>
            <person name="Ikeuchi M."/>
            <person name="Watanabe M."/>
            <person name="Wada H."/>
            <person name="Kobayashi K."/>
            <person name="Saito M."/>
            <person name="Masuda T."/>
            <person name="Sasaki-Sekimoto Y."/>
            <person name="Mashiguchi K."/>
            <person name="Awai K."/>
            <person name="Shimojima M."/>
            <person name="Masuda S."/>
            <person name="Iwai M."/>
            <person name="Nobusawa T."/>
            <person name="Narise T."/>
            <person name="Kondo S."/>
            <person name="Saito H."/>
            <person name="Sato R."/>
            <person name="Murakawa M."/>
            <person name="Ihara Y."/>
            <person name="Oshima-Yamada Y."/>
            <person name="Ohtaka K."/>
            <person name="Satoh M."/>
            <person name="Sonobe K."/>
            <person name="Ishii M."/>
            <person name="Ohtani R."/>
            <person name="Kanamori-Sato M."/>
            <person name="Honoki R."/>
            <person name="Miyazaki D."/>
            <person name="Mochizuki H."/>
            <person name="Umetsu J."/>
            <person name="Higashi K."/>
            <person name="Shibata D."/>
            <person name="Kamiya Y."/>
            <person name="Sato N."/>
            <person name="Nakamura Y."/>
            <person name="Tabata S."/>
            <person name="Ida S."/>
            <person name="Kurokawa K."/>
            <person name="Ohta H."/>
        </authorList>
    </citation>
    <scope>NUCLEOTIDE SEQUENCE [LARGE SCALE GENOMIC DNA]</scope>
    <source>
        <strain evidence="1 2">NIES-2285</strain>
    </source>
</reference>